<dbReference type="Proteomes" id="UP001501842">
    <property type="component" value="Unassembled WGS sequence"/>
</dbReference>
<reference evidence="3" key="1">
    <citation type="journal article" date="2019" name="Int. J. Syst. Evol. Microbiol.">
        <title>The Global Catalogue of Microorganisms (GCM) 10K type strain sequencing project: providing services to taxonomists for standard genome sequencing and annotation.</title>
        <authorList>
            <consortium name="The Broad Institute Genomics Platform"/>
            <consortium name="The Broad Institute Genome Sequencing Center for Infectious Disease"/>
            <person name="Wu L."/>
            <person name="Ma J."/>
        </authorList>
    </citation>
    <scope>NUCLEOTIDE SEQUENCE [LARGE SCALE GENOMIC DNA]</scope>
    <source>
        <strain evidence="3">JCM 8201</strain>
    </source>
</reference>
<feature type="signal peptide" evidence="1">
    <location>
        <begin position="1"/>
        <end position="23"/>
    </location>
</feature>
<feature type="chain" id="PRO_5046414325" description="Carboxypeptidase regulatory-like domain-containing protein" evidence="1">
    <location>
        <begin position="24"/>
        <end position="211"/>
    </location>
</feature>
<organism evidence="2 3">
    <name type="scientific">Actinocorallia aurantiaca</name>
    <dbReference type="NCBI Taxonomy" id="46204"/>
    <lineage>
        <taxon>Bacteria</taxon>
        <taxon>Bacillati</taxon>
        <taxon>Actinomycetota</taxon>
        <taxon>Actinomycetes</taxon>
        <taxon>Streptosporangiales</taxon>
        <taxon>Thermomonosporaceae</taxon>
        <taxon>Actinocorallia</taxon>
    </lineage>
</organism>
<keyword evidence="1" id="KW-0732">Signal</keyword>
<evidence type="ECO:0008006" key="4">
    <source>
        <dbReference type="Google" id="ProtNLM"/>
    </source>
</evidence>
<keyword evidence="3" id="KW-1185">Reference proteome</keyword>
<evidence type="ECO:0000256" key="1">
    <source>
        <dbReference type="SAM" id="SignalP"/>
    </source>
</evidence>
<sequence length="211" mass="22519">MRLAAALTVSAALLLGTAQPAAAAPSVDLRSPGTVVVGPGPGIYATFAVGDVPASVRAMDLYLYGPGDDRELVDLQIRNRPGIWEGEYKFHSSEEFGKWKAVLTMRDGAGRSSKGGTVHFSVKRRTTLSTPGSKSRGGGIAGVLRKMAATGKYKAHSKQKVRLYRWNGSWKYIATDVTDAKGRYSFKAPSGKIQIRYAGDAVNASAVRTVN</sequence>
<evidence type="ECO:0000313" key="3">
    <source>
        <dbReference type="Proteomes" id="UP001501842"/>
    </source>
</evidence>
<evidence type="ECO:0000313" key="2">
    <source>
        <dbReference type="EMBL" id="GAA2718989.1"/>
    </source>
</evidence>
<comment type="caution">
    <text evidence="2">The sequence shown here is derived from an EMBL/GenBank/DDBJ whole genome shotgun (WGS) entry which is preliminary data.</text>
</comment>
<name>A0ABP6G9E5_9ACTN</name>
<protein>
    <recommendedName>
        <fullName evidence="4">Carboxypeptidase regulatory-like domain-containing protein</fullName>
    </recommendedName>
</protein>
<dbReference type="RefSeq" id="WP_344448270.1">
    <property type="nucleotide sequence ID" value="NZ_BAAATZ010000002.1"/>
</dbReference>
<gene>
    <name evidence="2" type="ORF">GCM10010439_03420</name>
</gene>
<proteinExistence type="predicted"/>
<accession>A0ABP6G9E5</accession>
<dbReference type="EMBL" id="BAAATZ010000002">
    <property type="protein sequence ID" value="GAA2718989.1"/>
    <property type="molecule type" value="Genomic_DNA"/>
</dbReference>